<dbReference type="GO" id="GO:0051213">
    <property type="term" value="F:dioxygenase activity"/>
    <property type="evidence" value="ECO:0007669"/>
    <property type="project" value="UniProtKB-KW"/>
</dbReference>
<dbReference type="Proteomes" id="UP000199448">
    <property type="component" value="Unassembled WGS sequence"/>
</dbReference>
<evidence type="ECO:0000259" key="1">
    <source>
        <dbReference type="PROSITE" id="PS51819"/>
    </source>
</evidence>
<name>A0A1H5L279_9FLAO</name>
<dbReference type="EMBL" id="FNUG01000002">
    <property type="protein sequence ID" value="SEE70318.1"/>
    <property type="molecule type" value="Genomic_DNA"/>
</dbReference>
<evidence type="ECO:0000313" key="3">
    <source>
        <dbReference type="Proteomes" id="UP000199448"/>
    </source>
</evidence>
<protein>
    <submittedName>
        <fullName evidence="2">Catechol-2,3-dioxygenase</fullName>
    </submittedName>
</protein>
<keyword evidence="2" id="KW-0223">Dioxygenase</keyword>
<dbReference type="Gene3D" id="3.10.180.10">
    <property type="entry name" value="2,3-Dihydroxybiphenyl 1,2-Dioxygenase, domain 1"/>
    <property type="match status" value="1"/>
</dbReference>
<gene>
    <name evidence="2" type="ORF">SAMN04488034_10272</name>
</gene>
<keyword evidence="2" id="KW-0560">Oxidoreductase</keyword>
<dbReference type="InterPro" id="IPR037523">
    <property type="entry name" value="VOC_core"/>
</dbReference>
<accession>A0A1H5L279</accession>
<organism evidence="2 3">
    <name type="scientific">Salinimicrobium catena</name>
    <dbReference type="NCBI Taxonomy" id="390640"/>
    <lineage>
        <taxon>Bacteria</taxon>
        <taxon>Pseudomonadati</taxon>
        <taxon>Bacteroidota</taxon>
        <taxon>Flavobacteriia</taxon>
        <taxon>Flavobacteriales</taxon>
        <taxon>Flavobacteriaceae</taxon>
        <taxon>Salinimicrobium</taxon>
    </lineage>
</organism>
<evidence type="ECO:0000313" key="2">
    <source>
        <dbReference type="EMBL" id="SEE70318.1"/>
    </source>
</evidence>
<sequence>MKIEFLTLYTSRLKEQQDFYEDVLGLPVKNVKDGSFQVEIGYSLLEFRQQDSATPYHFAVHIPPKQVEPAHDWLKERVEILKDEENEIVEFPAWKARSVYFYDADKNIVELISREDLFSAAEGFSEANFLGISEMGLATAEVEEKFRFLNDRFGLQKFSGDYSRFCATGDDEGLFIIINKEIKDWIPTGDAAFASPFEIEFSVKGASSRIAFYNDRLESI</sequence>
<proteinExistence type="predicted"/>
<dbReference type="InterPro" id="IPR029068">
    <property type="entry name" value="Glyas_Bleomycin-R_OHBP_Dase"/>
</dbReference>
<dbReference type="PROSITE" id="PS51819">
    <property type="entry name" value="VOC"/>
    <property type="match status" value="1"/>
</dbReference>
<reference evidence="2 3" key="1">
    <citation type="submission" date="2016-10" db="EMBL/GenBank/DDBJ databases">
        <authorList>
            <person name="de Groot N.N."/>
        </authorList>
    </citation>
    <scope>NUCLEOTIDE SEQUENCE [LARGE SCALE GENOMIC DNA]</scope>
    <source>
        <strain evidence="2 3">DSM 23553</strain>
    </source>
</reference>
<dbReference type="SUPFAM" id="SSF54593">
    <property type="entry name" value="Glyoxalase/Bleomycin resistance protein/Dihydroxybiphenyl dioxygenase"/>
    <property type="match status" value="1"/>
</dbReference>
<dbReference type="AlphaFoldDB" id="A0A1H5L279"/>
<keyword evidence="3" id="KW-1185">Reference proteome</keyword>
<dbReference type="OrthoDB" id="2703022at2"/>
<dbReference type="STRING" id="390640.SAMN04488034_10272"/>
<feature type="domain" description="VOC" evidence="1">
    <location>
        <begin position="2"/>
        <end position="114"/>
    </location>
</feature>
<dbReference type="RefSeq" id="WP_093112420.1">
    <property type="nucleotide sequence ID" value="NZ_FNGG01000002.1"/>
</dbReference>